<feature type="disulfide bond" description="Redox-active" evidence="6">
    <location>
        <begin position="281"/>
        <end position="284"/>
    </location>
</feature>
<gene>
    <name evidence="6" type="primary">hslO</name>
    <name evidence="7" type="ORF">SAMN02745243_00333</name>
</gene>
<comment type="subcellular location">
    <subcellularLocation>
        <location evidence="6">Cytoplasm</location>
    </subcellularLocation>
</comment>
<dbReference type="GO" id="GO:0051082">
    <property type="term" value="F:unfolded protein binding"/>
    <property type="evidence" value="ECO:0007669"/>
    <property type="project" value="UniProtKB-UniRule"/>
</dbReference>
<name>A0A1M6IHD5_9FIRM</name>
<dbReference type="SUPFAM" id="SSF64397">
    <property type="entry name" value="Hsp33 domain"/>
    <property type="match status" value="1"/>
</dbReference>
<feature type="disulfide bond" description="Redox-active" evidence="6">
    <location>
        <begin position="248"/>
        <end position="250"/>
    </location>
</feature>
<comment type="function">
    <text evidence="6">Redox regulated molecular chaperone. Protects both thermally unfolding and oxidatively damaged proteins from irreversible aggregation. Plays an important role in the bacterial defense system toward oxidative stress.</text>
</comment>
<dbReference type="GO" id="GO:0042026">
    <property type="term" value="P:protein refolding"/>
    <property type="evidence" value="ECO:0007669"/>
    <property type="project" value="TreeGrafter"/>
</dbReference>
<dbReference type="Proteomes" id="UP000184301">
    <property type="component" value="Unassembled WGS sequence"/>
</dbReference>
<dbReference type="STRING" id="1121950.SAMN02745243_00333"/>
<proteinExistence type="inferred from homology"/>
<keyword evidence="2 6" id="KW-0862">Zinc</keyword>
<dbReference type="GO" id="GO:0044183">
    <property type="term" value="F:protein folding chaperone"/>
    <property type="evidence" value="ECO:0007669"/>
    <property type="project" value="TreeGrafter"/>
</dbReference>
<dbReference type="PIRSF" id="PIRSF005261">
    <property type="entry name" value="Heat_shock_Hsp33"/>
    <property type="match status" value="1"/>
</dbReference>
<accession>A0A1M6IHD5</accession>
<dbReference type="SUPFAM" id="SSF118352">
    <property type="entry name" value="HSP33 redox switch-like"/>
    <property type="match status" value="1"/>
</dbReference>
<evidence type="ECO:0000256" key="2">
    <source>
        <dbReference type="ARBA" id="ARBA00022833"/>
    </source>
</evidence>
<dbReference type="PANTHER" id="PTHR30111:SF1">
    <property type="entry name" value="33 KDA CHAPERONIN"/>
    <property type="match status" value="1"/>
</dbReference>
<dbReference type="HAMAP" id="MF_00117">
    <property type="entry name" value="HslO"/>
    <property type="match status" value="1"/>
</dbReference>
<sequence length="303" mass="32818">MADYIVRATAANAQIRAFAATTRDMVETAREHHNSSPIATAAVGRLMTAGAMMGTMMKNEQDMLTLQIKGDGPIGGVTVTADSRGNVKGYSVNPAVMLPAKNGKLDVGGAVGAGVLTVIKDMGLKEPYVGHSVLQTGEIAEDLTYYFATSEQVPSSVGLGVLMNKDNTVRRAGGFIVQVMPFVEDEVLDQLEKNIQNLHPVTTMLEECEASETIDKTENGYEAKAILEQVLAGLDVEYTDITPTQFCCNCSKDRIEKAIISIGKKDIQEMIDDGETIEVKCHFCNTAYHFTVEELSEILKKSK</sequence>
<dbReference type="InterPro" id="IPR000397">
    <property type="entry name" value="Heat_shock_Hsp33"/>
</dbReference>
<dbReference type="InterPro" id="IPR016153">
    <property type="entry name" value="Heat_shock_Hsp33_N"/>
</dbReference>
<protein>
    <recommendedName>
        <fullName evidence="6">33 kDa chaperonin</fullName>
    </recommendedName>
    <alternativeName>
        <fullName evidence="6">Heat shock protein 33 homolog</fullName>
        <shortName evidence="6">HSP33</shortName>
    </alternativeName>
</protein>
<keyword evidence="3 6" id="KW-1015">Disulfide bond</keyword>
<evidence type="ECO:0000256" key="6">
    <source>
        <dbReference type="HAMAP-Rule" id="MF_00117"/>
    </source>
</evidence>
<dbReference type="OrthoDB" id="9776534at2"/>
<keyword evidence="1 6" id="KW-0963">Cytoplasm</keyword>
<evidence type="ECO:0000313" key="7">
    <source>
        <dbReference type="EMBL" id="SHJ33814.1"/>
    </source>
</evidence>
<comment type="similarity">
    <text evidence="6">Belongs to the HSP33 family.</text>
</comment>
<dbReference type="Pfam" id="PF01430">
    <property type="entry name" value="HSP33"/>
    <property type="match status" value="1"/>
</dbReference>
<dbReference type="AlphaFoldDB" id="A0A1M6IHD5"/>
<evidence type="ECO:0000313" key="8">
    <source>
        <dbReference type="Proteomes" id="UP000184301"/>
    </source>
</evidence>
<dbReference type="GO" id="GO:0005737">
    <property type="term" value="C:cytoplasm"/>
    <property type="evidence" value="ECO:0007669"/>
    <property type="project" value="UniProtKB-SubCell"/>
</dbReference>
<comment type="PTM">
    <text evidence="6">Under oxidizing conditions two disulfide bonds are formed involving the reactive cysteines. Under reducing conditions zinc is bound to the reactive cysteines and the protein is inactive.</text>
</comment>
<evidence type="ECO:0000256" key="5">
    <source>
        <dbReference type="ARBA" id="ARBA00023284"/>
    </source>
</evidence>
<dbReference type="NCBIfam" id="NF001033">
    <property type="entry name" value="PRK00114.1"/>
    <property type="match status" value="1"/>
</dbReference>
<evidence type="ECO:0000256" key="4">
    <source>
        <dbReference type="ARBA" id="ARBA00023186"/>
    </source>
</evidence>
<dbReference type="RefSeq" id="WP_073104218.1">
    <property type="nucleotide sequence ID" value="NZ_FQZY01000007.1"/>
</dbReference>
<keyword evidence="4 6" id="KW-0143">Chaperone</keyword>
<dbReference type="CDD" id="cd00498">
    <property type="entry name" value="Hsp33"/>
    <property type="match status" value="1"/>
</dbReference>
<keyword evidence="5 6" id="KW-0676">Redox-active center</keyword>
<dbReference type="Gene3D" id="3.55.30.10">
    <property type="entry name" value="Hsp33 domain"/>
    <property type="match status" value="1"/>
</dbReference>
<organism evidence="7 8">
    <name type="scientific">Hespellia stercorisuis DSM 15480</name>
    <dbReference type="NCBI Taxonomy" id="1121950"/>
    <lineage>
        <taxon>Bacteria</taxon>
        <taxon>Bacillati</taxon>
        <taxon>Bacillota</taxon>
        <taxon>Clostridia</taxon>
        <taxon>Lachnospirales</taxon>
        <taxon>Lachnospiraceae</taxon>
        <taxon>Hespellia</taxon>
    </lineage>
</organism>
<dbReference type="Gene3D" id="3.90.1280.10">
    <property type="entry name" value="HSP33 redox switch-like"/>
    <property type="match status" value="1"/>
</dbReference>
<evidence type="ECO:0000256" key="3">
    <source>
        <dbReference type="ARBA" id="ARBA00023157"/>
    </source>
</evidence>
<keyword evidence="8" id="KW-1185">Reference proteome</keyword>
<dbReference type="EMBL" id="FQZY01000007">
    <property type="protein sequence ID" value="SHJ33814.1"/>
    <property type="molecule type" value="Genomic_DNA"/>
</dbReference>
<dbReference type="PANTHER" id="PTHR30111">
    <property type="entry name" value="33 KDA CHAPERONIN"/>
    <property type="match status" value="1"/>
</dbReference>
<dbReference type="InterPro" id="IPR016154">
    <property type="entry name" value="Heat_shock_Hsp33_C"/>
</dbReference>
<evidence type="ECO:0000256" key="1">
    <source>
        <dbReference type="ARBA" id="ARBA00022490"/>
    </source>
</evidence>
<reference evidence="7 8" key="1">
    <citation type="submission" date="2016-11" db="EMBL/GenBank/DDBJ databases">
        <authorList>
            <person name="Jaros S."/>
            <person name="Januszkiewicz K."/>
            <person name="Wedrychowicz H."/>
        </authorList>
    </citation>
    <scope>NUCLEOTIDE SEQUENCE [LARGE SCALE GENOMIC DNA]</scope>
    <source>
        <strain evidence="7 8">DSM 15480</strain>
    </source>
</reference>